<sequence>MDIHPSNDVIISLCSWYLRTPRATWNAYGSPKRKRESQTFGITCIGIHVENKEVNHEIKYVSDVILNKSK</sequence>
<evidence type="ECO:0000313" key="1">
    <source>
        <dbReference type="EMBL" id="BAJ78033.1"/>
    </source>
</evidence>
<reference evidence="1" key="1">
    <citation type="submission" date="2011-02" db="EMBL/GenBank/DDBJ databases">
        <title>Construction and analysis of full-length cDNA library of Cryptosporidium parvum.</title>
        <authorList>
            <person name="Yamagishi J."/>
            <person name="Wakaguri H."/>
            <person name="Sugano S."/>
            <person name="Kawano S."/>
            <person name="Fujisaki K."/>
            <person name="Sugimoto C."/>
            <person name="Watanabe J."/>
            <person name="Suzuki Y."/>
            <person name="Kimata I."/>
            <person name="Xuan X."/>
        </authorList>
    </citation>
    <scope>NUCLEOTIDE SEQUENCE</scope>
    <source>
        <strain evidence="1">HNJ-1</strain>
    </source>
</reference>
<organism evidence="1">
    <name type="scientific">Cryptosporidium parvum</name>
    <dbReference type="NCBI Taxonomy" id="5807"/>
    <lineage>
        <taxon>Eukaryota</taxon>
        <taxon>Sar</taxon>
        <taxon>Alveolata</taxon>
        <taxon>Apicomplexa</taxon>
        <taxon>Conoidasida</taxon>
        <taxon>Coccidia</taxon>
        <taxon>Eucoccidiorida</taxon>
        <taxon>Eimeriorina</taxon>
        <taxon>Cryptosporidiidae</taxon>
        <taxon>Cryptosporidium</taxon>
    </lineage>
</organism>
<protein>
    <submittedName>
        <fullName evidence="1">Uncharacterized protein</fullName>
    </submittedName>
</protein>
<accession>F0X612</accession>
<dbReference type="EMBL" id="FX115930">
    <property type="protein sequence ID" value="BAJ78033.1"/>
    <property type="molecule type" value="mRNA"/>
</dbReference>
<name>F0X612_CRYPV</name>
<dbReference type="AlphaFoldDB" id="F0X612"/>
<proteinExistence type="evidence at transcript level"/>